<evidence type="ECO:0000256" key="1">
    <source>
        <dbReference type="SAM" id="Coils"/>
    </source>
</evidence>
<dbReference type="PANTHER" id="PTHR19327">
    <property type="entry name" value="GOLGIN"/>
    <property type="match status" value="1"/>
</dbReference>
<sequence length="1090" mass="128152">MFKKLKDKIAEEVKSSPQRIQQLTQSVTEKIHTATSDDSFFSIGEDDAPSSNATPEPGFSNVYLSNYSTPQSTRVRKNSNSSVASDMSFLPRYESATNLYHLQSDLDVSASEVEDNVSTSSQLGHLTKEQIYAAFQKAQMRYHKYRGRYTDIANHYRELERENGKMKSVLVETQDTALRRVAELREQCSLEQKAKAHLENALRIEIDEKQYKIDTLKTKIDLLQNKHSEELLVNVEEINLETLTKDLKDARSEIENLNERLQESKANAIIFNSKESDLKNKIRELEELNRQKTIENADVLERERENNLIIAQTKMELHTEIQNRDLEIENLKHDVEILKTDLEQYENKNKSTKLENLQSQNTKLIEKIESLSQKCKSYESELLKLEQVKIENEEKMKEMEEKHFKDIETHRESTKQHLLNLEAKIREKVEDEFKIKEEELEASFEEKLRQLAANTNNFQEIQVMLLQKEDDVKDLSAKVNEVNVSLQNQKDKYQELETNHLELINENRENMNRLKEVEVKAKLEEELRSKLDDLQHKYLRLEIELGDVKTLNAQLEVENVDLKTQISELIVDRDKERVHFTELEERVRKLTESNDKLREDNDELVKTKLTLQKKLKDQKTKFHSEIQGLNTEILAFKEENVLIQSHIDEYNEKLNEYEASSTQKSVQLDELVQQNEHMQQTLQNKIVQLSEKEHELVSANQEVQRLITENDNLRDQLRLVDCGYQEKIITLEQYEAEYKSERIKFVEENAQLITSNEHLQTQISNLKAIENEHAKLGKENRELEEQVVGYKSKLGELQNNYELLRKEMDTLSRINSDLEKKSDENNERYTKQEEVHQQTLENYNRSIEEVTKLEHCNNNLTKDNETLMKDIDELKHKLENFTELQQSDENLEAKNKKLITRLATYEEKIEGYEKDNYQLQNQVRELEHQYTELGHERQLLQDEIQELKISPLNANNNSTDDDTVGTLRTEHEKEINHLNEKIVQYKSLDLTNRTSIQFYENELQKLKNKNEKLNRKLDETLVTLNHCTELTTSTETEYLRNVLYNYMLGKEGLVLARVIAAVCKFDDSQTEAILQREQQKQTLLGQLGFR</sequence>
<reference evidence="5" key="1">
    <citation type="submission" date="2023-01" db="EMBL/GenBank/DDBJ databases">
        <title>Key to firefly adult light organ development and bioluminescence: homeobox transcription factors regulate luciferase expression and transportation to peroxisome.</title>
        <authorList>
            <person name="Fu X."/>
        </authorList>
    </citation>
    <scope>NUCLEOTIDE SEQUENCE [LARGE SCALE GENOMIC DNA]</scope>
</reference>
<dbReference type="Gene3D" id="1.10.220.60">
    <property type="entry name" value="GRIP domain"/>
    <property type="match status" value="1"/>
</dbReference>
<feature type="domain" description="GRIP" evidence="3">
    <location>
        <begin position="1029"/>
        <end position="1076"/>
    </location>
</feature>
<organism evidence="4 5">
    <name type="scientific">Aquatica leii</name>
    <dbReference type="NCBI Taxonomy" id="1421715"/>
    <lineage>
        <taxon>Eukaryota</taxon>
        <taxon>Metazoa</taxon>
        <taxon>Ecdysozoa</taxon>
        <taxon>Arthropoda</taxon>
        <taxon>Hexapoda</taxon>
        <taxon>Insecta</taxon>
        <taxon>Pterygota</taxon>
        <taxon>Neoptera</taxon>
        <taxon>Endopterygota</taxon>
        <taxon>Coleoptera</taxon>
        <taxon>Polyphaga</taxon>
        <taxon>Elateriformia</taxon>
        <taxon>Elateroidea</taxon>
        <taxon>Lampyridae</taxon>
        <taxon>Luciolinae</taxon>
        <taxon>Aquatica</taxon>
    </lineage>
</organism>
<comment type="caution">
    <text evidence="4">The sequence shown here is derived from an EMBL/GenBank/DDBJ whole genome shotgun (WGS) entry which is preliminary data.</text>
</comment>
<protein>
    <recommendedName>
        <fullName evidence="3">GRIP domain-containing protein</fullName>
    </recommendedName>
</protein>
<dbReference type="GO" id="GO:0048193">
    <property type="term" value="P:Golgi vesicle transport"/>
    <property type="evidence" value="ECO:0007669"/>
    <property type="project" value="TreeGrafter"/>
</dbReference>
<accession>A0AAN7P7Q8</accession>
<evidence type="ECO:0000313" key="5">
    <source>
        <dbReference type="Proteomes" id="UP001353858"/>
    </source>
</evidence>
<dbReference type="PROSITE" id="PS50913">
    <property type="entry name" value="GRIP"/>
    <property type="match status" value="1"/>
</dbReference>
<dbReference type="EMBL" id="JARPUR010000004">
    <property type="protein sequence ID" value="KAK4877808.1"/>
    <property type="molecule type" value="Genomic_DNA"/>
</dbReference>
<dbReference type="GO" id="GO:0005794">
    <property type="term" value="C:Golgi apparatus"/>
    <property type="evidence" value="ECO:0007669"/>
    <property type="project" value="TreeGrafter"/>
</dbReference>
<dbReference type="Proteomes" id="UP001353858">
    <property type="component" value="Unassembled WGS sequence"/>
</dbReference>
<evidence type="ECO:0000259" key="3">
    <source>
        <dbReference type="PROSITE" id="PS50913"/>
    </source>
</evidence>
<dbReference type="PANTHER" id="PTHR19327:SF0">
    <property type="entry name" value="GOLGIN SUBFAMILY A MEMBER 4"/>
    <property type="match status" value="1"/>
</dbReference>
<dbReference type="AlphaFoldDB" id="A0AAN7P7Q8"/>
<evidence type="ECO:0000313" key="4">
    <source>
        <dbReference type="EMBL" id="KAK4877808.1"/>
    </source>
</evidence>
<dbReference type="Gene3D" id="1.10.287.1490">
    <property type="match status" value="1"/>
</dbReference>
<dbReference type="InterPro" id="IPR000237">
    <property type="entry name" value="GRIP_dom"/>
</dbReference>
<feature type="coiled-coil region" evidence="1">
    <location>
        <begin position="156"/>
        <end position="402"/>
    </location>
</feature>
<proteinExistence type="predicted"/>
<feature type="coiled-coil region" evidence="1">
    <location>
        <begin position="668"/>
        <end position="1023"/>
    </location>
</feature>
<evidence type="ECO:0000256" key="2">
    <source>
        <dbReference type="SAM" id="MobiDB-lite"/>
    </source>
</evidence>
<gene>
    <name evidence="4" type="ORF">RN001_010314</name>
</gene>
<dbReference type="GO" id="GO:0031267">
    <property type="term" value="F:small GTPase binding"/>
    <property type="evidence" value="ECO:0007669"/>
    <property type="project" value="TreeGrafter"/>
</dbReference>
<feature type="region of interest" description="Disordered" evidence="2">
    <location>
        <begin position="38"/>
        <end position="57"/>
    </location>
</feature>
<keyword evidence="1" id="KW-0175">Coiled coil</keyword>
<feature type="coiled-coil region" evidence="1">
    <location>
        <begin position="472"/>
        <end position="614"/>
    </location>
</feature>
<name>A0AAN7P7Q8_9COLE</name>
<dbReference type="SUPFAM" id="SSF101283">
    <property type="entry name" value="GRIP domain"/>
    <property type="match status" value="1"/>
</dbReference>
<keyword evidence="5" id="KW-1185">Reference proteome</keyword>
<dbReference type="SMART" id="SM00755">
    <property type="entry name" value="Grip"/>
    <property type="match status" value="1"/>
</dbReference>
<dbReference type="Pfam" id="PF01465">
    <property type="entry name" value="GRIP"/>
    <property type="match status" value="1"/>
</dbReference>